<dbReference type="GO" id="GO:0005737">
    <property type="term" value="C:cytoplasm"/>
    <property type="evidence" value="ECO:0007669"/>
    <property type="project" value="InterPro"/>
</dbReference>
<dbReference type="Gene3D" id="3.40.50.10860">
    <property type="entry name" value="Leucine Dehydrogenase, chain A, domain 1"/>
    <property type="match status" value="1"/>
</dbReference>
<dbReference type="InterPro" id="IPR041121">
    <property type="entry name" value="SDH_C"/>
</dbReference>
<dbReference type="STRING" id="576137.A0A1L7WLD1"/>
<evidence type="ECO:0000313" key="5">
    <source>
        <dbReference type="Proteomes" id="UP000184330"/>
    </source>
</evidence>
<dbReference type="PANTHER" id="PTHR21089">
    <property type="entry name" value="SHIKIMATE DEHYDROGENASE"/>
    <property type="match status" value="1"/>
</dbReference>
<dbReference type="CDD" id="cd01065">
    <property type="entry name" value="NAD_bind_Shikimate_DH"/>
    <property type="match status" value="1"/>
</dbReference>
<dbReference type="InterPro" id="IPR010110">
    <property type="entry name" value="Shikimate_DH_AroM-type"/>
</dbReference>
<sequence>RKFYIFGNNISHSLSPALHNSGFTHLSLPYHYSIHQSPSVDASVQSLISHPNFGGASVTYPHKLQIQKLLDGVSERAERIGAVNTVVVKETIGKRGERERRLVGDNTDWEGIRACVLRGDVVGIGVGKEGESALILGAGGAARAACYAVQEIGIKEVVVVNRTRAKAEEMAKDFPELKFKVFGSLEELCNSGEKRCRVVVACVPADDLGEEKIPDELFSSVDSGVLVEMAYRPPKTGMMKVAERYLGWKVFKGTDVLEEQAYAQFTLWTGRPAPVAVMREAMMAAISARL</sequence>
<reference evidence="4 5" key="1">
    <citation type="submission" date="2016-03" db="EMBL/GenBank/DDBJ databases">
        <authorList>
            <person name="Ploux O."/>
        </authorList>
    </citation>
    <scope>NUCLEOTIDE SEQUENCE [LARGE SCALE GENOMIC DNA]</scope>
    <source>
        <strain evidence="4 5">UAMH 11012</strain>
    </source>
</reference>
<dbReference type="OrthoDB" id="204377at2759"/>
<dbReference type="UniPathway" id="UPA00053">
    <property type="reaction ID" value="UER00087"/>
</dbReference>
<name>A0A1L7WLD1_9HELO</name>
<dbReference type="InterPro" id="IPR046346">
    <property type="entry name" value="Aminoacid_DH-like_N_sf"/>
</dbReference>
<organism evidence="4 5">
    <name type="scientific">Phialocephala subalpina</name>
    <dbReference type="NCBI Taxonomy" id="576137"/>
    <lineage>
        <taxon>Eukaryota</taxon>
        <taxon>Fungi</taxon>
        <taxon>Dikarya</taxon>
        <taxon>Ascomycota</taxon>
        <taxon>Pezizomycotina</taxon>
        <taxon>Leotiomycetes</taxon>
        <taxon>Helotiales</taxon>
        <taxon>Mollisiaceae</taxon>
        <taxon>Phialocephala</taxon>
        <taxon>Phialocephala fortinii species complex</taxon>
    </lineage>
</organism>
<dbReference type="GO" id="GO:0019632">
    <property type="term" value="P:shikimate metabolic process"/>
    <property type="evidence" value="ECO:0007669"/>
    <property type="project" value="TreeGrafter"/>
</dbReference>
<dbReference type="GO" id="GO:0004764">
    <property type="term" value="F:shikimate 3-dehydrogenase (NADP+) activity"/>
    <property type="evidence" value="ECO:0007669"/>
    <property type="project" value="InterPro"/>
</dbReference>
<dbReference type="NCBIfam" id="TIGR01809">
    <property type="entry name" value="Shik-DH-AROM"/>
    <property type="match status" value="1"/>
</dbReference>
<dbReference type="Pfam" id="PF08501">
    <property type="entry name" value="Shikimate_dh_N"/>
    <property type="match status" value="1"/>
</dbReference>
<dbReference type="AlphaFoldDB" id="A0A1L7WLD1"/>
<keyword evidence="5" id="KW-1185">Reference proteome</keyword>
<accession>A0A1L7WLD1</accession>
<dbReference type="SUPFAM" id="SSF51735">
    <property type="entry name" value="NAD(P)-binding Rossmann-fold domains"/>
    <property type="match status" value="1"/>
</dbReference>
<protein>
    <submittedName>
        <fullName evidence="4">Related to ARO1-arom pentafunctional enzyme</fullName>
    </submittedName>
</protein>
<dbReference type="SUPFAM" id="SSF53223">
    <property type="entry name" value="Aminoacid dehydrogenase-like, N-terminal domain"/>
    <property type="match status" value="1"/>
</dbReference>
<dbReference type="InterPro" id="IPR013708">
    <property type="entry name" value="Shikimate_DH-bd_N"/>
</dbReference>
<dbReference type="Proteomes" id="UP000184330">
    <property type="component" value="Unassembled WGS sequence"/>
</dbReference>
<feature type="domain" description="Quinate/shikimate 5-dehydrogenase/glutamyl-tRNA reductase" evidence="1">
    <location>
        <begin position="130"/>
        <end position="186"/>
    </location>
</feature>
<dbReference type="InterPro" id="IPR006151">
    <property type="entry name" value="Shikm_DH/Glu-tRNA_Rdtase"/>
</dbReference>
<feature type="domain" description="SDH C-terminal" evidence="3">
    <location>
        <begin position="253"/>
        <end position="283"/>
    </location>
</feature>
<evidence type="ECO:0000259" key="3">
    <source>
        <dbReference type="Pfam" id="PF18317"/>
    </source>
</evidence>
<proteinExistence type="predicted"/>
<evidence type="ECO:0000259" key="1">
    <source>
        <dbReference type="Pfam" id="PF01488"/>
    </source>
</evidence>
<evidence type="ECO:0000259" key="2">
    <source>
        <dbReference type="Pfam" id="PF08501"/>
    </source>
</evidence>
<gene>
    <name evidence="4" type="ORF">PAC_03456</name>
</gene>
<dbReference type="Pfam" id="PF18317">
    <property type="entry name" value="SDH_C"/>
    <property type="match status" value="1"/>
</dbReference>
<dbReference type="Gene3D" id="3.40.50.720">
    <property type="entry name" value="NAD(P)-binding Rossmann-like Domain"/>
    <property type="match status" value="1"/>
</dbReference>
<feature type="non-terminal residue" evidence="4">
    <location>
        <position position="1"/>
    </location>
</feature>
<dbReference type="InterPro" id="IPR036291">
    <property type="entry name" value="NAD(P)-bd_dom_sf"/>
</dbReference>
<evidence type="ECO:0000313" key="4">
    <source>
        <dbReference type="EMBL" id="CZR53576.1"/>
    </source>
</evidence>
<feature type="domain" description="Shikimate dehydrogenase substrate binding N-terminal" evidence="2">
    <location>
        <begin position="5"/>
        <end position="86"/>
    </location>
</feature>
<dbReference type="InterPro" id="IPR022893">
    <property type="entry name" value="Shikimate_DH_fam"/>
</dbReference>
<dbReference type="GO" id="GO:0009423">
    <property type="term" value="P:chorismate biosynthetic process"/>
    <property type="evidence" value="ECO:0007669"/>
    <property type="project" value="UniProtKB-UniPathway"/>
</dbReference>
<dbReference type="PANTHER" id="PTHR21089:SF1">
    <property type="entry name" value="BIFUNCTIONAL 3-DEHYDROQUINATE DEHYDRATASE_SHIKIMATE DEHYDROGENASE, CHLOROPLASTIC"/>
    <property type="match status" value="1"/>
</dbReference>
<dbReference type="Pfam" id="PF01488">
    <property type="entry name" value="Shikimate_DH"/>
    <property type="match status" value="1"/>
</dbReference>
<dbReference type="EMBL" id="FJOG01000004">
    <property type="protein sequence ID" value="CZR53576.1"/>
    <property type="molecule type" value="Genomic_DNA"/>
</dbReference>